<protein>
    <submittedName>
        <fullName evidence="3">Retrovirus-related pol polyprotein from transposon TNT 1-94</fullName>
    </submittedName>
</protein>
<reference evidence="3 4" key="1">
    <citation type="journal article" date="2018" name="Front. Plant Sci.">
        <title>Red Clover (Trifolium pratense) and Zigzag Clover (T. medium) - A Picture of Genomic Similarities and Differences.</title>
        <authorList>
            <person name="Dluhosova J."/>
            <person name="Istvanek J."/>
            <person name="Nedelnik J."/>
            <person name="Repkova J."/>
        </authorList>
    </citation>
    <scope>NUCLEOTIDE SEQUENCE [LARGE SCALE GENOMIC DNA]</scope>
    <source>
        <strain evidence="4">cv. 10/8</strain>
        <tissue evidence="3">Leaf</tissue>
    </source>
</reference>
<organism evidence="3 4">
    <name type="scientific">Trifolium medium</name>
    <dbReference type="NCBI Taxonomy" id="97028"/>
    <lineage>
        <taxon>Eukaryota</taxon>
        <taxon>Viridiplantae</taxon>
        <taxon>Streptophyta</taxon>
        <taxon>Embryophyta</taxon>
        <taxon>Tracheophyta</taxon>
        <taxon>Spermatophyta</taxon>
        <taxon>Magnoliopsida</taxon>
        <taxon>eudicotyledons</taxon>
        <taxon>Gunneridae</taxon>
        <taxon>Pentapetalae</taxon>
        <taxon>rosids</taxon>
        <taxon>fabids</taxon>
        <taxon>Fabales</taxon>
        <taxon>Fabaceae</taxon>
        <taxon>Papilionoideae</taxon>
        <taxon>50 kb inversion clade</taxon>
        <taxon>NPAAA clade</taxon>
        <taxon>Hologalegina</taxon>
        <taxon>IRL clade</taxon>
        <taxon>Trifolieae</taxon>
        <taxon>Trifolium</taxon>
    </lineage>
</organism>
<gene>
    <name evidence="3" type="ORF">A2U01_0006147</name>
</gene>
<dbReference type="PANTHER" id="PTHR47481:SF31">
    <property type="entry name" value="OS01G0873500 PROTEIN"/>
    <property type="match status" value="1"/>
</dbReference>
<feature type="compositionally biased region" description="Basic residues" evidence="1">
    <location>
        <begin position="124"/>
        <end position="136"/>
    </location>
</feature>
<dbReference type="Pfam" id="PF22936">
    <property type="entry name" value="Pol_BBD"/>
    <property type="match status" value="1"/>
</dbReference>
<proteinExistence type="predicted"/>
<dbReference type="Proteomes" id="UP000265520">
    <property type="component" value="Unassembled WGS sequence"/>
</dbReference>
<evidence type="ECO:0000256" key="1">
    <source>
        <dbReference type="SAM" id="MobiDB-lite"/>
    </source>
</evidence>
<evidence type="ECO:0000259" key="2">
    <source>
        <dbReference type="Pfam" id="PF22936"/>
    </source>
</evidence>
<dbReference type="InterPro" id="IPR054722">
    <property type="entry name" value="PolX-like_BBD"/>
</dbReference>
<sequence>MEELANDIDTTNHIAFDLPNTKKDSSKSDRLDGKNLDEYQQWLFKDQSLFTWLLSTISDGVLPRVLNYKHSHEVWEKIHKYFNLVLNRFETPIVEDVEALLLLQEDTAAQESGTEHYNVTANRGRGRGKGRGRGRGRAQNSHNTGKIQCQICDKPNHDATICWYMYDSSTAKPQARGYNPSSNPKPPHFNPYARPTAHLAIPQYFTPTAEFDSMYSASWYPDSGASHHLTYNPHNFGYRASYQGHDQVMMGNDQGVSIHSLGHSQFHSPNNPNVHLKLNDLLLVLDISKNLLSISKFAQDNNVIFEFHRYNCFVKSQDYKKILLEGTVGA</sequence>
<comment type="caution">
    <text evidence="3">The sequence shown here is derived from an EMBL/GenBank/DDBJ whole genome shotgun (WGS) entry which is preliminary data.</text>
</comment>
<keyword evidence="4" id="KW-1185">Reference proteome</keyword>
<evidence type="ECO:0000313" key="4">
    <source>
        <dbReference type="Proteomes" id="UP000265520"/>
    </source>
</evidence>
<dbReference type="PANTHER" id="PTHR47481">
    <property type="match status" value="1"/>
</dbReference>
<feature type="region of interest" description="Disordered" evidence="1">
    <location>
        <begin position="119"/>
        <end position="142"/>
    </location>
</feature>
<dbReference type="EMBL" id="LXQA010008251">
    <property type="protein sequence ID" value="MCH85303.1"/>
    <property type="molecule type" value="Genomic_DNA"/>
</dbReference>
<name>A0A392MDT4_9FABA</name>
<feature type="domain" description="Retrovirus-related Pol polyprotein from transposon TNT 1-94-like beta-barrel" evidence="2">
    <location>
        <begin position="219"/>
        <end position="299"/>
    </location>
</feature>
<accession>A0A392MDT4</accession>
<dbReference type="AlphaFoldDB" id="A0A392MDT4"/>
<evidence type="ECO:0000313" key="3">
    <source>
        <dbReference type="EMBL" id="MCH85303.1"/>
    </source>
</evidence>